<reference evidence="3" key="1">
    <citation type="journal article" date="2012" name="Genome Res.">
        <title>Genomic characterization of the Bacillus cereus sensu lato species: Backdrop to the evolution of Bacillus anthracis.</title>
        <authorList>
            <person name="Zwick M.E."/>
            <person name="Joseph S.J."/>
            <person name="Didelot X."/>
            <person name="Chen P.E."/>
            <person name="Bishop-Lilly K.A."/>
            <person name="Stewart A.C."/>
            <person name="Willner K."/>
            <person name="Nolan N."/>
            <person name="Lentz S."/>
            <person name="Thomason M.K."/>
            <person name="Sozhamannan S."/>
            <person name="Mateczun A.J."/>
            <person name="Du L."/>
            <person name="Read T.D."/>
        </authorList>
    </citation>
    <scope>NUCLEOTIDE SEQUENCE [LARGE SCALE GENOMIC DNA]</scope>
    <source>
        <strain evidence="3">AH603</strain>
    </source>
</reference>
<evidence type="ECO:0000313" key="6">
    <source>
        <dbReference type="EMBL" id="QQA17063.1"/>
    </source>
</evidence>
<evidence type="ECO:0000313" key="4">
    <source>
        <dbReference type="EMBL" id="OSX91698.1"/>
    </source>
</evidence>
<sequence length="224" mass="24278">MKKKILKVATALTIMGGIGLSGQGTTANAEVAVKQQQAAPVTFKDVPKGHWSYGAIQNLADWGIIAGYGDGRFGFGDNVTREQVAALIYRTIDGDQYFDEDHEFVSTYKDIVDDNSTMFPIEILALTELEIFKGDGSGNFRPKDTLTRAEMAQILTETFELQVKSTPGFKDVPAGHWAAKAINAVGSNGISAGDGSGNFAPGMKVTREQYAQFLYKAILNDQQQ</sequence>
<evidence type="ECO:0000313" key="3">
    <source>
        <dbReference type="EMBL" id="EEL72045.1"/>
    </source>
</evidence>
<evidence type="ECO:0000313" key="5">
    <source>
        <dbReference type="EMBL" id="PJN71929.1"/>
    </source>
</evidence>
<dbReference type="Proteomes" id="UP000236165">
    <property type="component" value="Unassembled WGS sequence"/>
</dbReference>
<dbReference type="PANTHER" id="PTHR43308:SF1">
    <property type="entry name" value="OUTER MEMBRANE PROTEIN ALPHA"/>
    <property type="match status" value="1"/>
</dbReference>
<keyword evidence="9" id="KW-1185">Reference proteome</keyword>
<dbReference type="RefSeq" id="WP_002064191.1">
    <property type="nucleotide sequence ID" value="NZ_CM000737.1"/>
</dbReference>
<dbReference type="PROSITE" id="PS51272">
    <property type="entry name" value="SLH"/>
    <property type="match status" value="3"/>
</dbReference>
<dbReference type="InterPro" id="IPR001119">
    <property type="entry name" value="SLH_dom"/>
</dbReference>
<accession>A0A084J4M6</accession>
<dbReference type="AlphaFoldDB" id="A0A0B5SFI3"/>
<protein>
    <submittedName>
        <fullName evidence="6">S-layer homology domain-containing protein</fullName>
    </submittedName>
</protein>
<dbReference type="Pfam" id="PF00395">
    <property type="entry name" value="SLH"/>
    <property type="match status" value="3"/>
</dbReference>
<feature type="domain" description="SLH" evidence="2">
    <location>
        <begin position="105"/>
        <end position="164"/>
    </location>
</feature>
<evidence type="ECO:0000313" key="8">
    <source>
        <dbReference type="Proteomes" id="UP000236165"/>
    </source>
</evidence>
<dbReference type="EMBL" id="MRWU01000010">
    <property type="protein sequence ID" value="OSX91698.1"/>
    <property type="molecule type" value="Genomic_DNA"/>
</dbReference>
<accession>C2XQL5</accession>
<dbReference type="EMBL" id="CP065877">
    <property type="protein sequence ID" value="QQA17063.1"/>
    <property type="molecule type" value="Genomic_DNA"/>
</dbReference>
<feature type="domain" description="SLH" evidence="2">
    <location>
        <begin position="165"/>
        <end position="224"/>
    </location>
</feature>
<dbReference type="EMBL" id="ACMP01000041">
    <property type="protein sequence ID" value="EEL72045.1"/>
    <property type="molecule type" value="Genomic_DNA"/>
</dbReference>
<proteinExistence type="predicted"/>
<reference evidence="4 7" key="3">
    <citation type="submission" date="2016-12" db="EMBL/GenBank/DDBJ databases">
        <title>Genome Sequences of Twelve Sporeforming Bacillus Species Isolated from Foods.</title>
        <authorList>
            <person name="De Jong A."/>
            <person name="Holsappel S."/>
            <person name="Kuipers O.P."/>
        </authorList>
    </citation>
    <scope>NUCLEOTIDE SEQUENCE [LARGE SCALE GENOMIC DNA]</scope>
    <source>
        <strain evidence="4 7">S3E15</strain>
    </source>
</reference>
<dbReference type="HOGENOM" id="CLU_079561_1_0_9"/>
<accession>A0A0B5SFI3</accession>
<evidence type="ECO:0000259" key="2">
    <source>
        <dbReference type="PROSITE" id="PS51272"/>
    </source>
</evidence>
<dbReference type="PANTHER" id="PTHR43308">
    <property type="entry name" value="OUTER MEMBRANE PROTEIN ALPHA-RELATED"/>
    <property type="match status" value="1"/>
</dbReference>
<dbReference type="KEGG" id="bmyo:BG05_4766"/>
<gene>
    <name evidence="5" type="ORF">BACWE_11530</name>
    <name evidence="3" type="ORF">bcere0026_9730</name>
    <name evidence="6" type="ORF">I6G81_06260</name>
    <name evidence="4" type="ORF">S3E15_00889</name>
</gene>
<dbReference type="InterPro" id="IPR051465">
    <property type="entry name" value="Cell_Envelope_Struct_Comp"/>
</dbReference>
<reference evidence="6 9" key="4">
    <citation type="submission" date="2020-12" db="EMBL/GenBank/DDBJ databases">
        <title>FDA dAtabase for Regulatory Grade micrObial Sequences (FDA-ARGOS): Supporting development and validation of Infectious Disease Dx tests.</title>
        <authorList>
            <person name="Nelson B."/>
            <person name="Plummer A."/>
            <person name="Tallon L."/>
            <person name="Sadzewicz L."/>
            <person name="Zhao X."/>
            <person name="Boylan J."/>
            <person name="Ott S."/>
            <person name="Bowen H."/>
            <person name="Vavikolanu K."/>
            <person name="Mehta A."/>
            <person name="Aluvathingal J."/>
            <person name="Nadendla S."/>
            <person name="Myers T."/>
            <person name="Yan Y."/>
            <person name="Sichtig H."/>
        </authorList>
    </citation>
    <scope>NUCLEOTIDE SEQUENCE [LARGE SCALE GENOMIC DNA]</scope>
    <source>
        <strain evidence="6 9">FDAARGOS_924</strain>
    </source>
</reference>
<organism evidence="3">
    <name type="scientific">Bacillus mycoides</name>
    <dbReference type="NCBI Taxonomy" id="1405"/>
    <lineage>
        <taxon>Bacteria</taxon>
        <taxon>Bacillati</taxon>
        <taxon>Bacillota</taxon>
        <taxon>Bacilli</taxon>
        <taxon>Bacillales</taxon>
        <taxon>Bacillaceae</taxon>
        <taxon>Bacillus</taxon>
        <taxon>Bacillus cereus group</taxon>
    </lineage>
</organism>
<dbReference type="EMBL" id="MKZQ01000018">
    <property type="protein sequence ID" value="PJN71929.1"/>
    <property type="molecule type" value="Genomic_DNA"/>
</dbReference>
<dbReference type="Proteomes" id="UP000194131">
    <property type="component" value="Unassembled WGS sequence"/>
</dbReference>
<keyword evidence="1" id="KW-0732">Signal</keyword>
<name>A0A0B5SFI3_BACMY</name>
<feature type="domain" description="SLH" evidence="2">
    <location>
        <begin position="39"/>
        <end position="102"/>
    </location>
</feature>
<reference evidence="5 8" key="2">
    <citation type="submission" date="2016-10" db="EMBL/GenBank/DDBJ databases">
        <title>Genome Sequence of Bacillus weihenstephanensis GM6LP.</title>
        <authorList>
            <person name="Poehlein A."/>
            <person name="Wemheuer F."/>
            <person name="Hollensteiner J."/>
            <person name="Wemheuer B."/>
        </authorList>
    </citation>
    <scope>NUCLEOTIDE SEQUENCE [LARGE SCALE GENOMIC DNA]</scope>
    <source>
        <strain evidence="5 8">GM6LP</strain>
    </source>
</reference>
<evidence type="ECO:0000256" key="1">
    <source>
        <dbReference type="ARBA" id="ARBA00022729"/>
    </source>
</evidence>
<dbReference type="Proteomes" id="UP000001753">
    <property type="component" value="Chromosome"/>
</dbReference>
<evidence type="ECO:0000313" key="9">
    <source>
        <dbReference type="Proteomes" id="UP000596196"/>
    </source>
</evidence>
<evidence type="ECO:0000313" key="7">
    <source>
        <dbReference type="Proteomes" id="UP000194131"/>
    </source>
</evidence>
<dbReference type="Proteomes" id="UP000596196">
    <property type="component" value="Chromosome"/>
</dbReference>